<evidence type="ECO:0000313" key="2">
    <source>
        <dbReference type="EMBL" id="RSD19980.1"/>
    </source>
</evidence>
<evidence type="ECO:0000313" key="3">
    <source>
        <dbReference type="Proteomes" id="UP000267081"/>
    </source>
</evidence>
<feature type="transmembrane region" description="Helical" evidence="1">
    <location>
        <begin position="49"/>
        <end position="71"/>
    </location>
</feature>
<name>A0A3R9F828_9PSEU</name>
<keyword evidence="3" id="KW-1185">Reference proteome</keyword>
<feature type="transmembrane region" description="Helical" evidence="1">
    <location>
        <begin position="77"/>
        <end position="95"/>
    </location>
</feature>
<organism evidence="2 3">
    <name type="scientific">Amycolatopsis eburnea</name>
    <dbReference type="NCBI Taxonomy" id="2267691"/>
    <lineage>
        <taxon>Bacteria</taxon>
        <taxon>Bacillati</taxon>
        <taxon>Actinomycetota</taxon>
        <taxon>Actinomycetes</taxon>
        <taxon>Pseudonocardiales</taxon>
        <taxon>Pseudonocardiaceae</taxon>
        <taxon>Amycolatopsis</taxon>
    </lineage>
</organism>
<gene>
    <name evidence="2" type="ORF">EIY87_17285</name>
</gene>
<keyword evidence="1" id="KW-0472">Membrane</keyword>
<dbReference type="EMBL" id="RSEC01000036">
    <property type="protein sequence ID" value="RSD19980.1"/>
    <property type="molecule type" value="Genomic_DNA"/>
</dbReference>
<feature type="transmembrane region" description="Helical" evidence="1">
    <location>
        <begin position="107"/>
        <end position="137"/>
    </location>
</feature>
<reference evidence="2 3" key="1">
    <citation type="submission" date="2018-12" db="EMBL/GenBank/DDBJ databases">
        <title>Amycolatopsis eburnea sp. nov. actinomycete associate with arbuscular mycorrhiza fungal spore.</title>
        <authorList>
            <person name="Lumyong S."/>
            <person name="Chaiya L."/>
        </authorList>
    </citation>
    <scope>NUCLEOTIDE SEQUENCE [LARGE SCALE GENOMIC DNA]</scope>
    <source>
        <strain evidence="2 3">GLM-1</strain>
    </source>
</reference>
<feature type="transmembrane region" description="Helical" evidence="1">
    <location>
        <begin position="143"/>
        <end position="163"/>
    </location>
</feature>
<evidence type="ECO:0008006" key="4">
    <source>
        <dbReference type="Google" id="ProtNLM"/>
    </source>
</evidence>
<protein>
    <recommendedName>
        <fullName evidence="4">Ceramidase</fullName>
    </recommendedName>
</protein>
<dbReference type="Proteomes" id="UP000267081">
    <property type="component" value="Unassembled WGS sequence"/>
</dbReference>
<proteinExistence type="predicted"/>
<sequence>MTDYVDGYCERVAPGLWGEPLNSLSNLAFLVAAVLVWRLAKGDRTGRLLAGLIGLVFVASSVFHLLATRWAAVADSGAILVFVLVYAVVFAREYWSPRWGWVAAPGFLALTVVTALLGGGLYLTPLIGLFAFAALLALKRDAAWTHFAVAGAVFALSLSLRTLDRDVCDYVPAGTHFLWHLLNGVVLYLVSRAAIRPQWT</sequence>
<evidence type="ECO:0000256" key="1">
    <source>
        <dbReference type="SAM" id="Phobius"/>
    </source>
</evidence>
<feature type="transmembrane region" description="Helical" evidence="1">
    <location>
        <begin position="175"/>
        <end position="195"/>
    </location>
</feature>
<dbReference type="AlphaFoldDB" id="A0A3R9F828"/>
<dbReference type="OrthoDB" id="277121at2"/>
<comment type="caution">
    <text evidence="2">The sequence shown here is derived from an EMBL/GenBank/DDBJ whole genome shotgun (WGS) entry which is preliminary data.</text>
</comment>
<dbReference type="RefSeq" id="WP_125309137.1">
    <property type="nucleotide sequence ID" value="NZ_RSEC01000036.1"/>
</dbReference>
<accession>A0A3R9F828</accession>
<keyword evidence="1" id="KW-1133">Transmembrane helix</keyword>
<keyword evidence="1" id="KW-0812">Transmembrane</keyword>
<feature type="transmembrane region" description="Helical" evidence="1">
    <location>
        <begin position="20"/>
        <end position="37"/>
    </location>
</feature>